<dbReference type="Proteomes" id="UP000034778">
    <property type="component" value="Unassembled WGS sequence"/>
</dbReference>
<gene>
    <name evidence="1" type="ORF">UR35_C0005G0059</name>
</gene>
<evidence type="ECO:0000313" key="2">
    <source>
        <dbReference type="Proteomes" id="UP000034778"/>
    </source>
</evidence>
<protein>
    <submittedName>
        <fullName evidence="1">Uncharacterized protein</fullName>
    </submittedName>
</protein>
<proteinExistence type="predicted"/>
<dbReference type="EMBL" id="LBOW01000005">
    <property type="protein sequence ID" value="KKP44929.1"/>
    <property type="molecule type" value="Genomic_DNA"/>
</dbReference>
<dbReference type="STRING" id="1618566.UR35_C0005G0059"/>
<organism evidence="1 2">
    <name type="scientific">Candidatus Woesebacteria bacterium GW2011_GWB1_33_22</name>
    <dbReference type="NCBI Taxonomy" id="1618566"/>
    <lineage>
        <taxon>Bacteria</taxon>
        <taxon>Candidatus Woeseibacteriota</taxon>
    </lineage>
</organism>
<reference evidence="1 2" key="1">
    <citation type="journal article" date="2015" name="Nature">
        <title>rRNA introns, odd ribosomes, and small enigmatic genomes across a large radiation of phyla.</title>
        <authorList>
            <person name="Brown C.T."/>
            <person name="Hug L.A."/>
            <person name="Thomas B.C."/>
            <person name="Sharon I."/>
            <person name="Castelle C.J."/>
            <person name="Singh A."/>
            <person name="Wilkins M.J."/>
            <person name="Williams K.H."/>
            <person name="Banfield J.F."/>
        </authorList>
    </citation>
    <scope>NUCLEOTIDE SEQUENCE [LARGE SCALE GENOMIC DNA]</scope>
</reference>
<comment type="caution">
    <text evidence="1">The sequence shown here is derived from an EMBL/GenBank/DDBJ whole genome shotgun (WGS) entry which is preliminary data.</text>
</comment>
<accession>A0A0F9ZLC3</accession>
<evidence type="ECO:0000313" key="1">
    <source>
        <dbReference type="EMBL" id="KKP44929.1"/>
    </source>
</evidence>
<name>A0A0F9ZLC3_9BACT</name>
<dbReference type="AlphaFoldDB" id="A0A0F9ZLC3"/>
<sequence length="79" mass="8405">MVISFTTSASSAKGERLFAPLGATSVAELAQFDAIKTEDLEIGTRFGANPAVPRTFIDPKTHTYLHGQAGVLASIKRRA</sequence>